<feature type="compositionally biased region" description="Polar residues" evidence="4">
    <location>
        <begin position="273"/>
        <end position="286"/>
    </location>
</feature>
<feature type="domain" description="Interferon regulatory factor 2-binding protein 1/2-like zinc finger" evidence="5">
    <location>
        <begin position="6"/>
        <end position="57"/>
    </location>
</feature>
<dbReference type="PANTHER" id="PTHR10816">
    <property type="entry name" value="MYELIN TRANSCRIPTION FACTOR 1-RELATED"/>
    <property type="match status" value="1"/>
</dbReference>
<gene>
    <name evidence="7" type="primary">irf2bp2a</name>
    <name evidence="7" type="ORF">GZH46_02373</name>
</gene>
<dbReference type="SUPFAM" id="SSF57850">
    <property type="entry name" value="RING/U-box"/>
    <property type="match status" value="1"/>
</dbReference>
<feature type="region of interest" description="Disordered" evidence="4">
    <location>
        <begin position="273"/>
        <end position="388"/>
    </location>
</feature>
<dbReference type="InterPro" id="IPR022750">
    <property type="entry name" value="IRF-2BP1_2-like_Znf"/>
</dbReference>
<feature type="compositionally biased region" description="Polar residues" evidence="4">
    <location>
        <begin position="430"/>
        <end position="445"/>
    </location>
</feature>
<dbReference type="Pfam" id="PF25454">
    <property type="entry name" value="zf-C3HC4_IRF-2BP1_2"/>
    <property type="match status" value="1"/>
</dbReference>
<keyword evidence="8" id="KW-1185">Reference proteome</keyword>
<dbReference type="InterPro" id="IPR044882">
    <property type="entry name" value="I2BP1/2_C3HC4-RING_sf"/>
</dbReference>
<dbReference type="EMBL" id="JAIFTH010000664">
    <property type="protein sequence ID" value="KAG9509116.1"/>
    <property type="molecule type" value="Genomic_DNA"/>
</dbReference>
<feature type="compositionally biased region" description="Low complexity" evidence="4">
    <location>
        <begin position="510"/>
        <end position="524"/>
    </location>
</feature>
<comment type="caution">
    <text evidence="7">The sequence shown here is derived from an EMBL/GenBank/DDBJ whole genome shotgun (WGS) entry which is preliminary data.</text>
</comment>
<evidence type="ECO:0000259" key="6">
    <source>
        <dbReference type="Pfam" id="PF25454"/>
    </source>
</evidence>
<evidence type="ECO:0000313" key="8">
    <source>
        <dbReference type="Proteomes" id="UP000825002"/>
    </source>
</evidence>
<dbReference type="Proteomes" id="UP000825002">
    <property type="component" value="Unassembled WGS sequence"/>
</dbReference>
<feature type="compositionally biased region" description="Polar residues" evidence="4">
    <location>
        <begin position="350"/>
        <end position="367"/>
    </location>
</feature>
<dbReference type="Pfam" id="PF11261">
    <property type="entry name" value="IRF-2BP1_2"/>
    <property type="match status" value="1"/>
</dbReference>
<accession>A0ABQ7S6T2</accession>
<feature type="compositionally biased region" description="Low complexity" evidence="4">
    <location>
        <begin position="131"/>
        <end position="148"/>
    </location>
</feature>
<proteinExistence type="inferred from homology"/>
<feature type="compositionally biased region" description="Polar residues" evidence="4">
    <location>
        <begin position="331"/>
        <end position="341"/>
    </location>
</feature>
<feature type="compositionally biased region" description="Polar residues" evidence="4">
    <location>
        <begin position="532"/>
        <end position="542"/>
    </location>
</feature>
<organism evidence="7 8">
    <name type="scientific">Fragariocoptes setiger</name>
    <dbReference type="NCBI Taxonomy" id="1670756"/>
    <lineage>
        <taxon>Eukaryota</taxon>
        <taxon>Metazoa</taxon>
        <taxon>Ecdysozoa</taxon>
        <taxon>Arthropoda</taxon>
        <taxon>Chelicerata</taxon>
        <taxon>Arachnida</taxon>
        <taxon>Acari</taxon>
        <taxon>Acariformes</taxon>
        <taxon>Trombidiformes</taxon>
        <taxon>Prostigmata</taxon>
        <taxon>Eupodina</taxon>
        <taxon>Eriophyoidea</taxon>
        <taxon>Phytoptidae</taxon>
        <taxon>Fragariocoptes</taxon>
    </lineage>
</organism>
<feature type="region of interest" description="Disordered" evidence="4">
    <location>
        <begin position="648"/>
        <end position="688"/>
    </location>
</feature>
<dbReference type="InterPro" id="IPR057414">
    <property type="entry name" value="Zf-C3HC4_IRF-2BP1_2"/>
</dbReference>
<evidence type="ECO:0000313" key="7">
    <source>
        <dbReference type="EMBL" id="KAG9509116.1"/>
    </source>
</evidence>
<evidence type="ECO:0000256" key="2">
    <source>
        <dbReference type="ARBA" id="ARBA00010802"/>
    </source>
</evidence>
<evidence type="ECO:0000256" key="1">
    <source>
        <dbReference type="ARBA" id="ARBA00004123"/>
    </source>
</evidence>
<evidence type="ECO:0000256" key="3">
    <source>
        <dbReference type="ARBA" id="ARBA00023242"/>
    </source>
</evidence>
<evidence type="ECO:0000259" key="5">
    <source>
        <dbReference type="Pfam" id="PF11261"/>
    </source>
</evidence>
<feature type="compositionally biased region" description="Low complexity" evidence="4">
    <location>
        <begin position="292"/>
        <end position="315"/>
    </location>
</feature>
<feature type="domain" description="Interferon regulatory factor 2-binding protein 1/2-like C3HC4 zinc finger" evidence="6">
    <location>
        <begin position="569"/>
        <end position="648"/>
    </location>
</feature>
<comment type="similarity">
    <text evidence="2">Belongs to the IRF2BP family.</text>
</comment>
<evidence type="ECO:0000256" key="4">
    <source>
        <dbReference type="SAM" id="MobiDB-lite"/>
    </source>
</evidence>
<feature type="compositionally biased region" description="Polar residues" evidence="4">
    <location>
        <begin position="498"/>
        <end position="509"/>
    </location>
</feature>
<feature type="compositionally biased region" description="Polar residues" evidence="4">
    <location>
        <begin position="149"/>
        <end position="189"/>
    </location>
</feature>
<dbReference type="PANTHER" id="PTHR10816:SF19">
    <property type="entry name" value="PROTEIN INTERACTING WITH TTK69 AND SIN3A, ISOFORM D"/>
    <property type="match status" value="1"/>
</dbReference>
<dbReference type="Gene3D" id="1.10.10.1580">
    <property type="entry name" value="Interferon regulatory factor 2-binding protein"/>
    <property type="match status" value="1"/>
</dbReference>
<sequence length="688" mass="74091">MLMSPQRQQCYLCDLPRAPWALLSDYSELVCRGCVNYEGADRIESVIAEARSLKRAHAKSTASTTSGISSVAKYARLNGIICSNTRNDTSILNDASESNAQSNTSSSNGALSALANSSQLGQLYEHQLLARQQQQQQKLHQAQANQTQKSPQNQNGTTPFHSTNGNDAGTSLPSGSSSAPITSARMDSSSFISGTRSNYANITRHPGVVLSPNNRTFISTGQQIPGLPPGSAQHLTLSQQQLVAALANANQCSPQPFLTLQSVFGPIRDYNSVSASQSPLQNSGAETQRHLNSASISGNNNSSTSLIQHQSQQQQLNHVNESPDEGVRQIVAQSPAQSSRTAPLIRDDGTISSNSLMLTPDSRTSSLGRLLRESGAPSIQESRNRGGRSCEMVREFHEANTPPVNLIVETLFDNTPDLSTARPVSPVNIHLNSNESQSPASQSNHLDARGSDGGSGSNQSDAVGAKRSSSQLHDDPVVLGTISPAAIDHPPSKRRPQSAATSNMTPNSENNTLLSRNNSDNNSRPQERAKNSHSSQDKTVNGTPGRHHSRNSHCGGDSTSTARLPDTPLKCTICSGRLEDTHFVQCPSVVSHKFCFRCSRRSIKSQQQALSENKPDNKAIYCPSGKKCPLANENNPWTFMPGEIDTILNEESPHDTRPPLNSHSSLNRHNKSNKNAEKGINQESQNTK</sequence>
<name>A0ABQ7S6T2_9ACAR</name>
<reference evidence="7 8" key="1">
    <citation type="submission" date="2020-10" db="EMBL/GenBank/DDBJ databases">
        <authorList>
            <person name="Klimov P.B."/>
            <person name="Dyachkov S.M."/>
            <person name="Chetverikov P.E."/>
        </authorList>
    </citation>
    <scope>NUCLEOTIDE SEQUENCE [LARGE SCALE GENOMIC DNA]</scope>
    <source>
        <strain evidence="7">BMOC 18-1129-001#AD2665</strain>
        <tissue evidence="7">Entire mites</tissue>
    </source>
</reference>
<feature type="region of interest" description="Disordered" evidence="4">
    <location>
        <begin position="131"/>
        <end position="189"/>
    </location>
</feature>
<protein>
    <submittedName>
        <fullName evidence="7">Interferon regulatory factor 2-binding protein 2-A</fullName>
    </submittedName>
</protein>
<comment type="subcellular location">
    <subcellularLocation>
        <location evidence="1">Nucleus</location>
    </subcellularLocation>
</comment>
<feature type="region of interest" description="Disordered" evidence="4">
    <location>
        <begin position="423"/>
        <end position="566"/>
    </location>
</feature>
<keyword evidence="3" id="KW-0539">Nucleus</keyword>